<dbReference type="OrthoDB" id="1922547at2759"/>
<dbReference type="STRING" id="3827.A0A1S2Y1N3"/>
<dbReference type="GeneID" id="101499577"/>
<proteinExistence type="inferred from homology"/>
<keyword evidence="3" id="KW-1185">Reference proteome</keyword>
<dbReference type="KEGG" id="cam:101499577"/>
<dbReference type="PaxDb" id="3827-XP_004497094.1"/>
<evidence type="ECO:0000313" key="4">
    <source>
        <dbReference type="RefSeq" id="XP_004497094.1"/>
    </source>
</evidence>
<gene>
    <name evidence="4" type="primary">LOC101499577</name>
</gene>
<accession>A0A1S2Y1N3</accession>
<dbReference type="AlphaFoldDB" id="A0A1S2Y1N3"/>
<dbReference type="Pfam" id="PF03195">
    <property type="entry name" value="LOB"/>
    <property type="match status" value="1"/>
</dbReference>
<dbReference type="GO" id="GO:0010468">
    <property type="term" value="P:regulation of gene expression"/>
    <property type="evidence" value="ECO:0007669"/>
    <property type="project" value="TreeGrafter"/>
</dbReference>
<dbReference type="InterPro" id="IPR004883">
    <property type="entry name" value="LOB"/>
</dbReference>
<evidence type="ECO:0000259" key="2">
    <source>
        <dbReference type="PROSITE" id="PS50891"/>
    </source>
</evidence>
<name>A0A1S2Y1N3_CICAR</name>
<dbReference type="eggNOG" id="ENOG502QV9P">
    <property type="taxonomic scope" value="Eukaryota"/>
</dbReference>
<protein>
    <submittedName>
        <fullName evidence="4">LOB domain-containing protein 42</fullName>
    </submittedName>
</protein>
<evidence type="ECO:0000256" key="1">
    <source>
        <dbReference type="ARBA" id="ARBA00005474"/>
    </source>
</evidence>
<evidence type="ECO:0000313" key="3">
    <source>
        <dbReference type="Proteomes" id="UP000087171"/>
    </source>
</evidence>
<dbReference type="PANTHER" id="PTHR31304">
    <property type="entry name" value="LOB DOMAIN-CONTAINING PROTEIN 38"/>
    <property type="match status" value="1"/>
</dbReference>
<comment type="similarity">
    <text evidence="1">Belongs to the LOB domain-containing protein family.</text>
</comment>
<sequence length="214" mass="23167">MKVSCNGCRVLRKGCGENCIIKPCLEWISSPESQANATVFLAKFYGRTGLLNLLAAATRQNAPVVFRSLLYEASGRMVNPTFGALGLFWQGEWSRCEAAVEAVLSGSRINDVATVDLNTSSTLVGDHVLQTYDIRHVARGSNIGIKGKTQFKRVGEVFKPKPRLGSVSSTALLTSGWDTACTEPGEASSVIQTEPKEIVETQVNLELTLGFHCQ</sequence>
<feature type="domain" description="LOB" evidence="2">
    <location>
        <begin position="3"/>
        <end position="109"/>
    </location>
</feature>
<dbReference type="Proteomes" id="UP000087171">
    <property type="component" value="Chromosome Ca4"/>
</dbReference>
<organism evidence="3 4">
    <name type="scientific">Cicer arietinum</name>
    <name type="common">Chickpea</name>
    <name type="synonym">Garbanzo</name>
    <dbReference type="NCBI Taxonomy" id="3827"/>
    <lineage>
        <taxon>Eukaryota</taxon>
        <taxon>Viridiplantae</taxon>
        <taxon>Streptophyta</taxon>
        <taxon>Embryophyta</taxon>
        <taxon>Tracheophyta</taxon>
        <taxon>Spermatophyta</taxon>
        <taxon>Magnoliopsida</taxon>
        <taxon>eudicotyledons</taxon>
        <taxon>Gunneridae</taxon>
        <taxon>Pentapetalae</taxon>
        <taxon>rosids</taxon>
        <taxon>fabids</taxon>
        <taxon>Fabales</taxon>
        <taxon>Fabaceae</taxon>
        <taxon>Papilionoideae</taxon>
        <taxon>50 kb inversion clade</taxon>
        <taxon>NPAAA clade</taxon>
        <taxon>Hologalegina</taxon>
        <taxon>IRL clade</taxon>
        <taxon>Cicereae</taxon>
        <taxon>Cicer</taxon>
    </lineage>
</organism>
<reference evidence="4" key="2">
    <citation type="submission" date="2025-08" db="UniProtKB">
        <authorList>
            <consortium name="RefSeq"/>
        </authorList>
    </citation>
    <scope>IDENTIFICATION</scope>
    <source>
        <tissue evidence="4">Etiolated seedlings</tissue>
    </source>
</reference>
<dbReference type="PANTHER" id="PTHR31304:SF64">
    <property type="entry name" value="LOB DOMAIN-CONTAINING PROTEIN 42"/>
    <property type="match status" value="1"/>
</dbReference>
<dbReference type="PROSITE" id="PS50891">
    <property type="entry name" value="LOB"/>
    <property type="match status" value="1"/>
</dbReference>
<reference evidence="3" key="1">
    <citation type="journal article" date="2013" name="Nat. Biotechnol.">
        <title>Draft genome sequence of chickpea (Cicer arietinum) provides a resource for trait improvement.</title>
        <authorList>
            <person name="Varshney R.K."/>
            <person name="Song C."/>
            <person name="Saxena R.K."/>
            <person name="Azam S."/>
            <person name="Yu S."/>
            <person name="Sharpe A.G."/>
            <person name="Cannon S."/>
            <person name="Baek J."/>
            <person name="Rosen B.D."/>
            <person name="Tar'an B."/>
            <person name="Millan T."/>
            <person name="Zhang X."/>
            <person name="Ramsay L.D."/>
            <person name="Iwata A."/>
            <person name="Wang Y."/>
            <person name="Nelson W."/>
            <person name="Farmer A.D."/>
            <person name="Gaur P.M."/>
            <person name="Soderlund C."/>
            <person name="Penmetsa R.V."/>
            <person name="Xu C."/>
            <person name="Bharti A.K."/>
            <person name="He W."/>
            <person name="Winter P."/>
            <person name="Zhao S."/>
            <person name="Hane J.K."/>
            <person name="Carrasquilla-Garcia N."/>
            <person name="Condie J.A."/>
            <person name="Upadhyaya H.D."/>
            <person name="Luo M.C."/>
            <person name="Thudi M."/>
            <person name="Gowda C.L."/>
            <person name="Singh N.P."/>
            <person name="Lichtenzveig J."/>
            <person name="Gali K.K."/>
            <person name="Rubio J."/>
            <person name="Nadarajan N."/>
            <person name="Dolezel J."/>
            <person name="Bansal K.C."/>
            <person name="Xu X."/>
            <person name="Edwards D."/>
            <person name="Zhang G."/>
            <person name="Kahl G."/>
            <person name="Gil J."/>
            <person name="Singh K.B."/>
            <person name="Datta S.K."/>
            <person name="Jackson S.A."/>
            <person name="Wang J."/>
            <person name="Cook D.R."/>
        </authorList>
    </citation>
    <scope>NUCLEOTIDE SEQUENCE [LARGE SCALE GENOMIC DNA]</scope>
    <source>
        <strain evidence="3">cv. CDC Frontier</strain>
    </source>
</reference>
<dbReference type="RefSeq" id="XP_004497094.1">
    <property type="nucleotide sequence ID" value="XM_004497037.2"/>
</dbReference>